<protein>
    <submittedName>
        <fullName evidence="2">Uncharacterized protein</fullName>
    </submittedName>
</protein>
<dbReference type="Proteomes" id="UP001153365">
    <property type="component" value="Unassembled WGS sequence"/>
</dbReference>
<name>A0AAV0BFL4_PHAPC</name>
<gene>
    <name evidence="2" type="ORF">PPACK8108_LOCUS19684</name>
</gene>
<accession>A0AAV0BFL4</accession>
<evidence type="ECO:0000256" key="1">
    <source>
        <dbReference type="SAM" id="MobiDB-lite"/>
    </source>
</evidence>
<reference evidence="2" key="1">
    <citation type="submission" date="2022-06" db="EMBL/GenBank/DDBJ databases">
        <authorList>
            <consortium name="SYNGENTA / RWTH Aachen University"/>
        </authorList>
    </citation>
    <scope>NUCLEOTIDE SEQUENCE</scope>
</reference>
<feature type="region of interest" description="Disordered" evidence="1">
    <location>
        <begin position="333"/>
        <end position="352"/>
    </location>
</feature>
<sequence length="510" mass="55906">MDQLEGTFPSLDHCSIKRAQLTSLDHPAPSSASRGQHLTDSVERRSVIFTVITNEQTLVNKNSSQPDDNCLTPENSIEPLVVSQQPLLTRLSKGYKSQTDSYSYSSPILDVGNEIGVSDYHPASNDLASSQYEFCNDYDQADLNAFDEIDAQYALCHSNLVMSLCSSAVTGTKTGLPGLTTEESKGRLEQADNDPHPLGVNQTQSSHQDLSPATALNIPLEADSQPFHNPSCIQPCCAVSFVFQTRAENTIKMDEYLEEPHVATQVPLKTFQTPFKGLINNTVPKPIRKDHSLMVNEFIFGFTTGHGKQITPPSEESVKRALELSDNGLFRPSVELSDAHSGTPPNPLNKGKRQDLIRALVPPYSFRLKLLTVPEKASVAETIATLNGEYQGSSSPLSDLPSIQLVSDGKADSYANLETNGELGMTGIRDQTEDVFNVQAGSSVHTRALNNSIRFQSLEAVDKYFTPTRKGSQLDESASSIFQKKSKEDLHILSPIYDTSLALVKRFQIN</sequence>
<feature type="compositionally biased region" description="Basic and acidic residues" evidence="1">
    <location>
        <begin position="182"/>
        <end position="195"/>
    </location>
</feature>
<comment type="caution">
    <text evidence="2">The sequence shown here is derived from an EMBL/GenBank/DDBJ whole genome shotgun (WGS) entry which is preliminary data.</text>
</comment>
<feature type="region of interest" description="Disordered" evidence="1">
    <location>
        <begin position="175"/>
        <end position="207"/>
    </location>
</feature>
<organism evidence="2 3">
    <name type="scientific">Phakopsora pachyrhizi</name>
    <name type="common">Asian soybean rust disease fungus</name>
    <dbReference type="NCBI Taxonomy" id="170000"/>
    <lineage>
        <taxon>Eukaryota</taxon>
        <taxon>Fungi</taxon>
        <taxon>Dikarya</taxon>
        <taxon>Basidiomycota</taxon>
        <taxon>Pucciniomycotina</taxon>
        <taxon>Pucciniomycetes</taxon>
        <taxon>Pucciniales</taxon>
        <taxon>Phakopsoraceae</taxon>
        <taxon>Phakopsora</taxon>
    </lineage>
</organism>
<keyword evidence="3" id="KW-1185">Reference proteome</keyword>
<evidence type="ECO:0000313" key="2">
    <source>
        <dbReference type="EMBL" id="CAH7685201.1"/>
    </source>
</evidence>
<dbReference type="AlphaFoldDB" id="A0AAV0BFL4"/>
<proteinExistence type="predicted"/>
<evidence type="ECO:0000313" key="3">
    <source>
        <dbReference type="Proteomes" id="UP001153365"/>
    </source>
</evidence>
<dbReference type="EMBL" id="CALTRL010005713">
    <property type="protein sequence ID" value="CAH7685201.1"/>
    <property type="molecule type" value="Genomic_DNA"/>
</dbReference>